<evidence type="ECO:0000313" key="1">
    <source>
        <dbReference type="EMBL" id="KAL1524218.1"/>
    </source>
</evidence>
<reference evidence="1 2" key="1">
    <citation type="journal article" date="2024" name="Science">
        <title>Giant polyketide synthase enzymes in the biosynthesis of giant marine polyether toxins.</title>
        <authorList>
            <person name="Fallon T.R."/>
            <person name="Shende V.V."/>
            <person name="Wierzbicki I.H."/>
            <person name="Pendleton A.L."/>
            <person name="Watervoot N.F."/>
            <person name="Auber R.P."/>
            <person name="Gonzalez D.J."/>
            <person name="Wisecaver J.H."/>
            <person name="Moore B.S."/>
        </authorList>
    </citation>
    <scope>NUCLEOTIDE SEQUENCE [LARGE SCALE GENOMIC DNA]</scope>
    <source>
        <strain evidence="1 2">12B1</strain>
    </source>
</reference>
<dbReference type="EMBL" id="JBGBPQ010000005">
    <property type="protein sequence ID" value="KAL1524218.1"/>
    <property type="molecule type" value="Genomic_DNA"/>
</dbReference>
<dbReference type="AlphaFoldDB" id="A0AB34JT48"/>
<comment type="caution">
    <text evidence="1">The sequence shown here is derived from an EMBL/GenBank/DDBJ whole genome shotgun (WGS) entry which is preliminary data.</text>
</comment>
<keyword evidence="2" id="KW-1185">Reference proteome</keyword>
<protein>
    <submittedName>
        <fullName evidence="1">Uncharacterized protein</fullName>
    </submittedName>
</protein>
<dbReference type="Proteomes" id="UP001515480">
    <property type="component" value="Unassembled WGS sequence"/>
</dbReference>
<name>A0AB34JT48_PRYPA</name>
<evidence type="ECO:0000313" key="2">
    <source>
        <dbReference type="Proteomes" id="UP001515480"/>
    </source>
</evidence>
<sequence>MRAVSVIAGSLQMPYNTVVAPSSIFPERPDHWPPAWVTESRASFVPHKLPPPTPQRYRGSKGVTSVLHEQPITRHGGPIVLAQLQSLHERLKRLHKQLEEEPGNMAENSQATLDAVSAQLATLGNSTAGATEGSEAFLRKKKGTGSFDSFAQFASEASRVRSAGRLPFGSDHTKIRLT</sequence>
<gene>
    <name evidence="1" type="ORF">AB1Y20_019125</name>
</gene>
<accession>A0AB34JT48</accession>
<organism evidence="1 2">
    <name type="scientific">Prymnesium parvum</name>
    <name type="common">Toxic golden alga</name>
    <dbReference type="NCBI Taxonomy" id="97485"/>
    <lineage>
        <taxon>Eukaryota</taxon>
        <taxon>Haptista</taxon>
        <taxon>Haptophyta</taxon>
        <taxon>Prymnesiophyceae</taxon>
        <taxon>Prymnesiales</taxon>
        <taxon>Prymnesiaceae</taxon>
        <taxon>Prymnesium</taxon>
    </lineage>
</organism>
<proteinExistence type="predicted"/>